<feature type="modified residue" description="4-aspartylphosphate" evidence="10">
    <location>
        <position position="650"/>
    </location>
</feature>
<keyword evidence="6" id="KW-0808">Transferase</keyword>
<dbReference type="AlphaFoldDB" id="A0A9D2SDD4"/>
<evidence type="ECO:0000259" key="13">
    <source>
        <dbReference type="PROSITE" id="PS50109"/>
    </source>
</evidence>
<evidence type="ECO:0000313" key="15">
    <source>
        <dbReference type="EMBL" id="HJB91895.1"/>
    </source>
</evidence>
<protein>
    <recommendedName>
        <fullName evidence="4">Stage 0 sporulation protein A homolog</fullName>
        <ecNumber evidence="3">2.7.13.3</ecNumber>
    </recommendedName>
</protein>
<feature type="domain" description="Response regulatory" evidence="14">
    <location>
        <begin position="737"/>
        <end position="858"/>
    </location>
</feature>
<keyword evidence="7" id="KW-0418">Kinase</keyword>
<dbReference type="PANTHER" id="PTHR45339">
    <property type="entry name" value="HYBRID SIGNAL TRANSDUCTION HISTIDINE KINASE J"/>
    <property type="match status" value="1"/>
</dbReference>
<dbReference type="PROSITE" id="PS50110">
    <property type="entry name" value="RESPONSE_REGULATORY"/>
    <property type="match status" value="2"/>
</dbReference>
<dbReference type="InterPro" id="IPR004358">
    <property type="entry name" value="Sig_transdc_His_kin-like_C"/>
</dbReference>
<dbReference type="CDD" id="cd17546">
    <property type="entry name" value="REC_hyHK_CKI1_RcsC-like"/>
    <property type="match status" value="2"/>
</dbReference>
<feature type="domain" description="Histidine kinase" evidence="13">
    <location>
        <begin position="357"/>
        <end position="582"/>
    </location>
</feature>
<sequence length="859" mass="95089">MNDDKKVLNFLRISLSAVLILSIAIFIWLTGSMSRKRTDTLQELTASYMDGLSTQIQKHFETLVNMRMVQVKTIVQAMPPENIQELDEDTRRALSSMAALREFTHLSIYDTAGNSELIYGEDVQIEDKKLFLDAVNQGDTIVTTGATGDGRLMVIYGFSVGYPDSEGYPLIGDAPCTALVAGVPIDTLEKTLSLGVDSSLIFSHIIREDGSFVFQNPDSGVDTETIYEWYRKNGHQSGIANVDEQIDGMARKVAQRSVCSLETTVQGMQRHVYVAPLPNTNWSLVCVMPHGAMDEALNSLGRHNAMVSIIACLAIIAGMLAIFFLYMNFSRRQMEELASAREEAEHANRAKSEFLSNMSHDIRTPMNAIIGMTTIAAANAENRDKVLECLRKITLSSRHLLGLINDVLDMSKIESGKLTLNSDLFSLRETMDSIVSIVQPQIKARKQSFSILIRNIRSENIVADSVRLNQVLLNLLSNAMKFTPEGGDISVTVSQEDSPKGEKYVRTHFLVKDSGIGMTKDFQKKIFESFVREDNTQVHKIEGTGLGMAITKYIVDKSEGSIEVNSEVGKGTEFHVIFDFERGETSAEEMILPAWEILVVDDDGELCRSAADTLKELGVHADWATDGPSAIRMVEKRRAQHNDYFIVLLDCKMPGMDGIQTARELRRRIGDDTPILLMSAYDWADVEEEATAAGISGFISKPLFQSTLYNSLLPFAGSGAKPAEFPAGPAADFTGKRLLVAEDNELNWEIANELLSASGFLLDWAENGKLCVEKFQSSPPGYYSAILMDLRMPVMNGFDATKAIRSLQRGDAGRIPILAMTADAFVDDIQECLNCGMNAHVAKPLNMQELLRMLQKYCS</sequence>
<dbReference type="Pfam" id="PF00512">
    <property type="entry name" value="HisKA"/>
    <property type="match status" value="1"/>
</dbReference>
<accession>A0A9D2SDD4</accession>
<dbReference type="Gene3D" id="3.30.450.20">
    <property type="entry name" value="PAS domain"/>
    <property type="match status" value="1"/>
</dbReference>
<dbReference type="GO" id="GO:0016020">
    <property type="term" value="C:membrane"/>
    <property type="evidence" value="ECO:0007669"/>
    <property type="project" value="UniProtKB-SubCell"/>
</dbReference>
<comment type="caution">
    <text evidence="15">The sequence shown here is derived from an EMBL/GenBank/DDBJ whole genome shotgun (WGS) entry which is preliminary data.</text>
</comment>
<feature type="coiled-coil region" evidence="11">
    <location>
        <begin position="327"/>
        <end position="357"/>
    </location>
</feature>
<dbReference type="EC" id="2.7.13.3" evidence="3"/>
<keyword evidence="5 10" id="KW-0597">Phosphoprotein</keyword>
<dbReference type="SUPFAM" id="SSF55874">
    <property type="entry name" value="ATPase domain of HSP90 chaperone/DNA topoisomerase II/histidine kinase"/>
    <property type="match status" value="1"/>
</dbReference>
<evidence type="ECO:0000256" key="9">
    <source>
        <dbReference type="ARBA" id="ARBA00024867"/>
    </source>
</evidence>
<dbReference type="InterPro" id="IPR001789">
    <property type="entry name" value="Sig_transdc_resp-reg_receiver"/>
</dbReference>
<dbReference type="GO" id="GO:0000155">
    <property type="term" value="F:phosphorelay sensor kinase activity"/>
    <property type="evidence" value="ECO:0007669"/>
    <property type="project" value="InterPro"/>
</dbReference>
<dbReference type="FunFam" id="3.30.565.10:FF:000006">
    <property type="entry name" value="Sensor histidine kinase WalK"/>
    <property type="match status" value="1"/>
</dbReference>
<evidence type="ECO:0000256" key="8">
    <source>
        <dbReference type="ARBA" id="ARBA00023012"/>
    </source>
</evidence>
<keyword evidence="12" id="KW-1133">Transmembrane helix</keyword>
<evidence type="ECO:0000256" key="6">
    <source>
        <dbReference type="ARBA" id="ARBA00022679"/>
    </source>
</evidence>
<dbReference type="PANTHER" id="PTHR45339:SF5">
    <property type="entry name" value="HISTIDINE KINASE"/>
    <property type="match status" value="1"/>
</dbReference>
<evidence type="ECO:0000259" key="14">
    <source>
        <dbReference type="PROSITE" id="PS50110"/>
    </source>
</evidence>
<dbReference type="SMART" id="SM00448">
    <property type="entry name" value="REC"/>
    <property type="match status" value="2"/>
</dbReference>
<evidence type="ECO:0000256" key="7">
    <source>
        <dbReference type="ARBA" id="ARBA00022777"/>
    </source>
</evidence>
<evidence type="ECO:0000256" key="12">
    <source>
        <dbReference type="SAM" id="Phobius"/>
    </source>
</evidence>
<dbReference type="InterPro" id="IPR036097">
    <property type="entry name" value="HisK_dim/P_sf"/>
</dbReference>
<evidence type="ECO:0000256" key="3">
    <source>
        <dbReference type="ARBA" id="ARBA00012438"/>
    </source>
</evidence>
<dbReference type="CDD" id="cd00082">
    <property type="entry name" value="HisKA"/>
    <property type="match status" value="1"/>
</dbReference>
<dbReference type="EMBL" id="DWXE01000040">
    <property type="protein sequence ID" value="HJB91895.1"/>
    <property type="molecule type" value="Genomic_DNA"/>
</dbReference>
<feature type="domain" description="Response regulatory" evidence="14">
    <location>
        <begin position="596"/>
        <end position="716"/>
    </location>
</feature>
<dbReference type="InterPro" id="IPR036890">
    <property type="entry name" value="HATPase_C_sf"/>
</dbReference>
<reference evidence="15" key="2">
    <citation type="submission" date="2021-04" db="EMBL/GenBank/DDBJ databases">
        <authorList>
            <person name="Gilroy R."/>
        </authorList>
    </citation>
    <scope>NUCLEOTIDE SEQUENCE</scope>
    <source>
        <strain evidence="15">USAMLcec3-2134</strain>
    </source>
</reference>
<keyword evidence="12" id="KW-0472">Membrane</keyword>
<comment type="subcellular location">
    <subcellularLocation>
        <location evidence="2">Membrane</location>
    </subcellularLocation>
</comment>
<feature type="transmembrane region" description="Helical" evidence="12">
    <location>
        <begin position="7"/>
        <end position="29"/>
    </location>
</feature>
<evidence type="ECO:0000256" key="11">
    <source>
        <dbReference type="SAM" id="Coils"/>
    </source>
</evidence>
<evidence type="ECO:0000256" key="1">
    <source>
        <dbReference type="ARBA" id="ARBA00000085"/>
    </source>
</evidence>
<dbReference type="InterPro" id="IPR003594">
    <property type="entry name" value="HATPase_dom"/>
</dbReference>
<dbReference type="Gene3D" id="1.10.287.130">
    <property type="match status" value="1"/>
</dbReference>
<evidence type="ECO:0000256" key="2">
    <source>
        <dbReference type="ARBA" id="ARBA00004370"/>
    </source>
</evidence>
<dbReference type="InterPro" id="IPR003661">
    <property type="entry name" value="HisK_dim/P_dom"/>
</dbReference>
<dbReference type="SUPFAM" id="SSF52172">
    <property type="entry name" value="CheY-like"/>
    <property type="match status" value="2"/>
</dbReference>
<keyword evidence="12" id="KW-0812">Transmembrane</keyword>
<reference evidence="15" key="1">
    <citation type="journal article" date="2021" name="PeerJ">
        <title>Extensive microbial diversity within the chicken gut microbiome revealed by metagenomics and culture.</title>
        <authorList>
            <person name="Gilroy R."/>
            <person name="Ravi A."/>
            <person name="Getino M."/>
            <person name="Pursley I."/>
            <person name="Horton D.L."/>
            <person name="Alikhan N.F."/>
            <person name="Baker D."/>
            <person name="Gharbi K."/>
            <person name="Hall N."/>
            <person name="Watson M."/>
            <person name="Adriaenssens E.M."/>
            <person name="Foster-Nyarko E."/>
            <person name="Jarju S."/>
            <person name="Secka A."/>
            <person name="Antonio M."/>
            <person name="Oren A."/>
            <person name="Chaudhuri R.R."/>
            <person name="La Ragione R."/>
            <person name="Hildebrand F."/>
            <person name="Pallen M.J."/>
        </authorList>
    </citation>
    <scope>NUCLEOTIDE SEQUENCE</scope>
    <source>
        <strain evidence="15">USAMLcec3-2134</strain>
    </source>
</reference>
<dbReference type="PROSITE" id="PS50109">
    <property type="entry name" value="HIS_KIN"/>
    <property type="match status" value="1"/>
</dbReference>
<dbReference type="PRINTS" id="PR00344">
    <property type="entry name" value="BCTRLSENSOR"/>
</dbReference>
<dbReference type="InterPro" id="IPR005467">
    <property type="entry name" value="His_kinase_dom"/>
</dbReference>
<dbReference type="Pfam" id="PF02518">
    <property type="entry name" value="HATPase_c"/>
    <property type="match status" value="1"/>
</dbReference>
<feature type="modified residue" description="4-aspartylphosphate" evidence="10">
    <location>
        <position position="789"/>
    </location>
</feature>
<evidence type="ECO:0000256" key="10">
    <source>
        <dbReference type="PROSITE-ProRule" id="PRU00169"/>
    </source>
</evidence>
<evidence type="ECO:0000256" key="4">
    <source>
        <dbReference type="ARBA" id="ARBA00018672"/>
    </source>
</evidence>
<evidence type="ECO:0000313" key="16">
    <source>
        <dbReference type="Proteomes" id="UP000886883"/>
    </source>
</evidence>
<dbReference type="InterPro" id="IPR011006">
    <property type="entry name" value="CheY-like_superfamily"/>
</dbReference>
<dbReference type="Gene3D" id="3.30.565.10">
    <property type="entry name" value="Histidine kinase-like ATPase, C-terminal domain"/>
    <property type="match status" value="1"/>
</dbReference>
<dbReference type="Proteomes" id="UP000886883">
    <property type="component" value="Unassembled WGS sequence"/>
</dbReference>
<keyword evidence="11" id="KW-0175">Coiled coil</keyword>
<keyword evidence="8" id="KW-0902">Two-component regulatory system</keyword>
<dbReference type="Gene3D" id="3.40.50.2300">
    <property type="match status" value="2"/>
</dbReference>
<gene>
    <name evidence="15" type="ORF">H9763_10605</name>
</gene>
<organism evidence="15 16">
    <name type="scientific">Candidatus Eisenbergiella merdigallinarum</name>
    <dbReference type="NCBI Taxonomy" id="2838552"/>
    <lineage>
        <taxon>Bacteria</taxon>
        <taxon>Bacillati</taxon>
        <taxon>Bacillota</taxon>
        <taxon>Clostridia</taxon>
        <taxon>Lachnospirales</taxon>
        <taxon>Lachnospiraceae</taxon>
        <taxon>Eisenbergiella</taxon>
    </lineage>
</organism>
<dbReference type="SUPFAM" id="SSF47384">
    <property type="entry name" value="Homodimeric domain of signal transducing histidine kinase"/>
    <property type="match status" value="1"/>
</dbReference>
<feature type="transmembrane region" description="Helical" evidence="12">
    <location>
        <begin position="305"/>
        <end position="326"/>
    </location>
</feature>
<comment type="catalytic activity">
    <reaction evidence="1">
        <text>ATP + protein L-histidine = ADP + protein N-phospho-L-histidine.</text>
        <dbReference type="EC" id="2.7.13.3"/>
    </reaction>
</comment>
<evidence type="ECO:0000256" key="5">
    <source>
        <dbReference type="ARBA" id="ARBA00022553"/>
    </source>
</evidence>
<comment type="function">
    <text evidence="9">May play the central regulatory role in sporulation. It may be an element of the effector pathway responsible for the activation of sporulation genes in response to nutritional stress. Spo0A may act in concert with spo0H (a sigma factor) to control the expression of some genes that are critical to the sporulation process.</text>
</comment>
<dbReference type="Pfam" id="PF00072">
    <property type="entry name" value="Response_reg"/>
    <property type="match status" value="2"/>
</dbReference>
<proteinExistence type="predicted"/>
<name>A0A9D2SDD4_9FIRM</name>
<dbReference type="SMART" id="SM00388">
    <property type="entry name" value="HisKA"/>
    <property type="match status" value="1"/>
</dbReference>
<dbReference type="SMART" id="SM00387">
    <property type="entry name" value="HATPase_c"/>
    <property type="match status" value="1"/>
</dbReference>